<protein>
    <submittedName>
        <fullName evidence="14">Fatty acid desaturase</fullName>
    </submittedName>
</protein>
<dbReference type="CDD" id="cd03505">
    <property type="entry name" value="Delta9-FADS-like"/>
    <property type="match status" value="1"/>
</dbReference>
<dbReference type="AlphaFoldDB" id="A0A378IVU4"/>
<keyword evidence="11" id="KW-0275">Fatty acid biosynthesis</keyword>
<evidence type="ECO:0000256" key="8">
    <source>
        <dbReference type="ARBA" id="ARBA00023004"/>
    </source>
</evidence>
<keyword evidence="6 12" id="KW-1133">Transmembrane helix</keyword>
<keyword evidence="3" id="KW-0444">Lipid biosynthesis</keyword>
<keyword evidence="9" id="KW-0443">Lipid metabolism</keyword>
<evidence type="ECO:0000256" key="1">
    <source>
        <dbReference type="ARBA" id="ARBA00004141"/>
    </source>
</evidence>
<evidence type="ECO:0000313" key="14">
    <source>
        <dbReference type="EMBL" id="STX39040.1"/>
    </source>
</evidence>
<evidence type="ECO:0000256" key="2">
    <source>
        <dbReference type="ARBA" id="ARBA00008749"/>
    </source>
</evidence>
<evidence type="ECO:0000256" key="3">
    <source>
        <dbReference type="ARBA" id="ARBA00022516"/>
    </source>
</evidence>
<dbReference type="GO" id="GO:0016717">
    <property type="term" value="F:oxidoreductase activity, acting on paired donors, with oxidation of a pair of donors resulting in the reduction of molecular oxygen to two molecules of water"/>
    <property type="evidence" value="ECO:0007669"/>
    <property type="project" value="InterPro"/>
</dbReference>
<keyword evidence="7" id="KW-0560">Oxidoreductase</keyword>
<evidence type="ECO:0000256" key="4">
    <source>
        <dbReference type="ARBA" id="ARBA00022692"/>
    </source>
</evidence>
<comment type="similarity">
    <text evidence="2">Belongs to the fatty acid desaturase type 2 family.</text>
</comment>
<evidence type="ECO:0000256" key="6">
    <source>
        <dbReference type="ARBA" id="ARBA00022989"/>
    </source>
</evidence>
<evidence type="ECO:0000256" key="10">
    <source>
        <dbReference type="ARBA" id="ARBA00023136"/>
    </source>
</evidence>
<evidence type="ECO:0000256" key="5">
    <source>
        <dbReference type="ARBA" id="ARBA00022832"/>
    </source>
</evidence>
<proteinExistence type="inferred from homology"/>
<dbReference type="GO" id="GO:0016020">
    <property type="term" value="C:membrane"/>
    <property type="evidence" value="ECO:0007669"/>
    <property type="project" value="UniProtKB-SubCell"/>
</dbReference>
<keyword evidence="5" id="KW-0276">Fatty acid metabolism</keyword>
<feature type="transmembrane region" description="Helical" evidence="12">
    <location>
        <begin position="269"/>
        <end position="290"/>
    </location>
</feature>
<evidence type="ECO:0000256" key="7">
    <source>
        <dbReference type="ARBA" id="ARBA00023002"/>
    </source>
</evidence>
<organism evidence="14 15">
    <name type="scientific">Legionella feeleii</name>
    <dbReference type="NCBI Taxonomy" id="453"/>
    <lineage>
        <taxon>Bacteria</taxon>
        <taxon>Pseudomonadati</taxon>
        <taxon>Pseudomonadota</taxon>
        <taxon>Gammaproteobacteria</taxon>
        <taxon>Legionellales</taxon>
        <taxon>Legionellaceae</taxon>
        <taxon>Legionella</taxon>
    </lineage>
</organism>
<sequence>MKKVRWFIPLLKWFDVEFAEKNLKSNTIDWSRTIPFIVLHLGCLAVFWVGASLSAIIAAILLYFIRMFAITGFYHRYFSHRSFKTNRFWQFIFALLAASAAQRGPLWWASHHRHHHRYSDAVQDRHSPQHHGFIWSHMGWFFASENFVTDYKRVADLVKYPELRWLNRFDIVVPLLLAVSLFLAGHFLEKHVPELHTNGWQLLVWGFFISTVLVFHATCSINSLAHQWGKRPFNTADESRNNFWLALITLGEGWHNNHHFYPGSAKQGFYWWQIDITFYLLCLLSYAHVIHGLRPNPSNLRTEK</sequence>
<accession>A0A378IVU4</accession>
<evidence type="ECO:0000256" key="11">
    <source>
        <dbReference type="ARBA" id="ARBA00023160"/>
    </source>
</evidence>
<dbReference type="Pfam" id="PF00487">
    <property type="entry name" value="FA_desaturase"/>
    <property type="match status" value="1"/>
</dbReference>
<evidence type="ECO:0000259" key="13">
    <source>
        <dbReference type="Pfam" id="PF00487"/>
    </source>
</evidence>
<dbReference type="PANTHER" id="PTHR11351:SF31">
    <property type="entry name" value="DESATURASE 1, ISOFORM A-RELATED"/>
    <property type="match status" value="1"/>
</dbReference>
<keyword evidence="8" id="KW-0408">Iron</keyword>
<evidence type="ECO:0000313" key="15">
    <source>
        <dbReference type="Proteomes" id="UP000254033"/>
    </source>
</evidence>
<dbReference type="EMBL" id="UGNY01000001">
    <property type="protein sequence ID" value="STX39040.1"/>
    <property type="molecule type" value="Genomic_DNA"/>
</dbReference>
<dbReference type="GO" id="GO:0006633">
    <property type="term" value="P:fatty acid biosynthetic process"/>
    <property type="evidence" value="ECO:0007669"/>
    <property type="project" value="UniProtKB-KW"/>
</dbReference>
<feature type="domain" description="Fatty acid desaturase" evidence="13">
    <location>
        <begin position="56"/>
        <end position="273"/>
    </location>
</feature>
<evidence type="ECO:0000256" key="9">
    <source>
        <dbReference type="ARBA" id="ARBA00023098"/>
    </source>
</evidence>
<dbReference type="Proteomes" id="UP000254033">
    <property type="component" value="Unassembled WGS sequence"/>
</dbReference>
<dbReference type="RefSeq" id="WP_115175640.1">
    <property type="nucleotide sequence ID" value="NZ_UGNY01000001.1"/>
</dbReference>
<evidence type="ECO:0000256" key="12">
    <source>
        <dbReference type="SAM" id="Phobius"/>
    </source>
</evidence>
<comment type="subcellular location">
    <subcellularLocation>
        <location evidence="1">Membrane</location>
        <topology evidence="1">Multi-pass membrane protein</topology>
    </subcellularLocation>
</comment>
<gene>
    <name evidence="14" type="ORF">NCTC11978_02231</name>
</gene>
<keyword evidence="10 12" id="KW-0472">Membrane</keyword>
<dbReference type="PANTHER" id="PTHR11351">
    <property type="entry name" value="ACYL-COA DESATURASE"/>
    <property type="match status" value="1"/>
</dbReference>
<dbReference type="InterPro" id="IPR005804">
    <property type="entry name" value="FA_desaturase_dom"/>
</dbReference>
<dbReference type="InterPro" id="IPR015876">
    <property type="entry name" value="Acyl-CoA_DS"/>
</dbReference>
<keyword evidence="4 12" id="KW-0812">Transmembrane</keyword>
<feature type="transmembrane region" description="Helical" evidence="12">
    <location>
        <begin position="37"/>
        <end position="68"/>
    </location>
</feature>
<reference evidence="14 15" key="1">
    <citation type="submission" date="2018-06" db="EMBL/GenBank/DDBJ databases">
        <authorList>
            <consortium name="Pathogen Informatics"/>
            <person name="Doyle S."/>
        </authorList>
    </citation>
    <scope>NUCLEOTIDE SEQUENCE [LARGE SCALE GENOMIC DNA]</scope>
    <source>
        <strain evidence="14 15">NCTC11978</strain>
    </source>
</reference>
<dbReference type="PRINTS" id="PR00075">
    <property type="entry name" value="FACDDSATRASE"/>
</dbReference>
<name>A0A378IVU4_9GAMM</name>
<feature type="transmembrane region" description="Helical" evidence="12">
    <location>
        <begin position="169"/>
        <end position="188"/>
    </location>
</feature>
<feature type="transmembrane region" description="Helical" evidence="12">
    <location>
        <begin position="200"/>
        <end position="221"/>
    </location>
</feature>